<organism evidence="1 2">
    <name type="scientific">Neisseria mucosa (strain ATCC 25996 / DSM 4631 / NCTC 10774 / M26)</name>
    <dbReference type="NCBI Taxonomy" id="546266"/>
    <lineage>
        <taxon>Bacteria</taxon>
        <taxon>Pseudomonadati</taxon>
        <taxon>Pseudomonadota</taxon>
        <taxon>Betaproteobacteria</taxon>
        <taxon>Neisseriales</taxon>
        <taxon>Neisseriaceae</taxon>
        <taxon>Neisseria</taxon>
    </lineage>
</organism>
<reference evidence="1 2" key="1">
    <citation type="submission" date="2009-10" db="EMBL/GenBank/DDBJ databases">
        <authorList>
            <person name="Weinstock G."/>
            <person name="Sodergren E."/>
            <person name="Clifton S."/>
            <person name="Fulton L."/>
            <person name="Fulton B."/>
            <person name="Courtney L."/>
            <person name="Fronick C."/>
            <person name="Harrison M."/>
            <person name="Strong C."/>
            <person name="Farmer C."/>
            <person name="Delahaunty K."/>
            <person name="Markovic C."/>
            <person name="Hall O."/>
            <person name="Minx P."/>
            <person name="Tomlinson C."/>
            <person name="Mitreva M."/>
            <person name="Nelson J."/>
            <person name="Hou S."/>
            <person name="Wollam A."/>
            <person name="Pepin K.H."/>
            <person name="Johnson M."/>
            <person name="Bhonagiri V."/>
            <person name="Nash W.E."/>
            <person name="Warren W."/>
            <person name="Chinwalla A."/>
            <person name="Mardis E.R."/>
            <person name="Wilson R.K."/>
        </authorList>
    </citation>
    <scope>NUCLEOTIDE SEQUENCE [LARGE SCALE GENOMIC DNA]</scope>
    <source>
        <strain evidence="2">ATCC 25996 / DSM 4631 / NCTC 10774 / M26</strain>
    </source>
</reference>
<name>D2ZWH5_NEIM2</name>
<sequence length="124" mass="14972">MKFFENFSDELFSIYRNQLIKTEIFSAVIPITFCFQEGFQFFLIQKPMANFCLAIKQNRDKFIIFFFKDRIFINIKNFQLKAKSFLIRFKLFAHFVAEAAIFAKHQRQFHNRLFTVNGNRDCKV</sequence>
<comment type="caution">
    <text evidence="1">The sequence shown here is derived from an EMBL/GenBank/DDBJ whole genome shotgun (WGS) entry which is preliminary data.</text>
</comment>
<evidence type="ECO:0000313" key="2">
    <source>
        <dbReference type="Proteomes" id="UP000003344"/>
    </source>
</evidence>
<accession>D2ZWH5</accession>
<evidence type="ECO:0000313" key="1">
    <source>
        <dbReference type="EMBL" id="EFC88589.1"/>
    </source>
</evidence>
<protein>
    <submittedName>
        <fullName evidence="1">Uncharacterized protein</fullName>
    </submittedName>
</protein>
<dbReference type="AlphaFoldDB" id="D2ZWH5"/>
<proteinExistence type="predicted"/>
<dbReference type="EMBL" id="ACDX02000007">
    <property type="protein sequence ID" value="EFC88589.1"/>
    <property type="molecule type" value="Genomic_DNA"/>
</dbReference>
<dbReference type="Proteomes" id="UP000003344">
    <property type="component" value="Unassembled WGS sequence"/>
</dbReference>
<gene>
    <name evidence="1" type="ORF">NEIMUCOT_04972</name>
</gene>